<protein>
    <submittedName>
        <fullName evidence="2">Uncharacterized protein</fullName>
    </submittedName>
</protein>
<name>A0A562T0Q5_9HYPH</name>
<proteinExistence type="predicted"/>
<gene>
    <name evidence="2" type="ORF">JM93_02359</name>
</gene>
<dbReference type="Gene3D" id="3.40.50.200">
    <property type="entry name" value="Peptidase S8/S53 domain"/>
    <property type="match status" value="1"/>
</dbReference>
<reference evidence="2 3" key="1">
    <citation type="submission" date="2019-07" db="EMBL/GenBank/DDBJ databases">
        <title>Genomic Encyclopedia of Archaeal and Bacterial Type Strains, Phase II (KMG-II): from individual species to whole genera.</title>
        <authorList>
            <person name="Goeker M."/>
        </authorList>
    </citation>
    <scope>NUCLEOTIDE SEQUENCE [LARGE SCALE GENOMIC DNA]</scope>
    <source>
        <strain evidence="2 3">ATCC BAA-252</strain>
    </source>
</reference>
<accession>A0A562T0Q5</accession>
<dbReference type="GO" id="GO:0006508">
    <property type="term" value="P:proteolysis"/>
    <property type="evidence" value="ECO:0007669"/>
    <property type="project" value="InterPro"/>
</dbReference>
<dbReference type="SUPFAM" id="SSF52743">
    <property type="entry name" value="Subtilisin-like"/>
    <property type="match status" value="1"/>
</dbReference>
<organism evidence="2 3">
    <name type="scientific">Roseibium hamelinense</name>
    <dbReference type="NCBI Taxonomy" id="150831"/>
    <lineage>
        <taxon>Bacteria</taxon>
        <taxon>Pseudomonadati</taxon>
        <taxon>Pseudomonadota</taxon>
        <taxon>Alphaproteobacteria</taxon>
        <taxon>Hyphomicrobiales</taxon>
        <taxon>Stappiaceae</taxon>
        <taxon>Roseibium</taxon>
    </lineage>
</organism>
<dbReference type="CDD" id="cd00306">
    <property type="entry name" value="Peptidases_S8_S53"/>
    <property type="match status" value="1"/>
</dbReference>
<evidence type="ECO:0000313" key="3">
    <source>
        <dbReference type="Proteomes" id="UP000320593"/>
    </source>
</evidence>
<dbReference type="InterPro" id="IPR036852">
    <property type="entry name" value="Peptidase_S8/S53_dom_sf"/>
</dbReference>
<keyword evidence="3" id="KW-1185">Reference proteome</keyword>
<dbReference type="Proteomes" id="UP000320593">
    <property type="component" value="Unassembled WGS sequence"/>
</dbReference>
<evidence type="ECO:0000256" key="1">
    <source>
        <dbReference type="SAM" id="MobiDB-lite"/>
    </source>
</evidence>
<feature type="compositionally biased region" description="Acidic residues" evidence="1">
    <location>
        <begin position="537"/>
        <end position="551"/>
    </location>
</feature>
<feature type="compositionally biased region" description="Acidic residues" evidence="1">
    <location>
        <begin position="515"/>
        <end position="524"/>
    </location>
</feature>
<dbReference type="GO" id="GO:0004252">
    <property type="term" value="F:serine-type endopeptidase activity"/>
    <property type="evidence" value="ECO:0007669"/>
    <property type="project" value="InterPro"/>
</dbReference>
<dbReference type="EMBL" id="VLLF01000005">
    <property type="protein sequence ID" value="TWI87121.1"/>
    <property type="molecule type" value="Genomic_DNA"/>
</dbReference>
<evidence type="ECO:0000313" key="2">
    <source>
        <dbReference type="EMBL" id="TWI87121.1"/>
    </source>
</evidence>
<feature type="region of interest" description="Disordered" evidence="1">
    <location>
        <begin position="508"/>
        <end position="551"/>
    </location>
</feature>
<dbReference type="AlphaFoldDB" id="A0A562T0Q5"/>
<comment type="caution">
    <text evidence="2">The sequence shown here is derived from an EMBL/GenBank/DDBJ whole genome shotgun (WGS) entry which is preliminary data.</text>
</comment>
<sequence>MIDTAKKKEIINFSGSYSHDEILNDADAAFPLLYKKNATIVQALGNSTELDANHEKSKASASNSATISSSLKYPGCILVVGGLNKNQHDSKNSIHTSPNDPISSLYLIKAPCDFIATASYKGGGDKKAYSGTSFAAPLVSSLVHRLNVEFPDNTLAENNYLMLLGVGENGAANLDSALSNAKVYKNSGWDGVAKKVLGDDYTEAKKVTNANFADAPELALMAKKLVSDGKKNVLDAASKNDEFMALDTSQKTFVLGAMSYCGNKGLQQDYVKKLVAEVDGKSRDELVDFWKNFSAAPLYDCPPAEQVKIGSDLRTLAFDNEKTSQKLKGKPERVDGGMIGAISDIKKISDINAAKTISKLDASQFKPIAKQLAENEAFAPDVRLRTTMRFEAAGLDPSPIYSQLGVAATTGYQNELSQLLSAISLDAVPGNNFRLLSVLNGVGLKDLARSMHEDANNELSQQIVARLQDKSYADVKTLLETASQLNSQANDETISRSFKRALDGEVPQVENQNVAEDDTTEISDDANNTANAGDLGFDSDTDGDSSDDNSD</sequence>
<dbReference type="RefSeq" id="WP_244300830.1">
    <property type="nucleotide sequence ID" value="NZ_SMLY01000076.1"/>
</dbReference>